<feature type="domain" description="Glucose/Sorbosone dehydrogenase" evidence="3">
    <location>
        <begin position="124"/>
        <end position="435"/>
    </location>
</feature>
<dbReference type="PANTHER" id="PTHR19328:SF75">
    <property type="entry name" value="ALDOSE SUGAR DEHYDROGENASE YLII"/>
    <property type="match status" value="1"/>
</dbReference>
<accession>A0ABZ2LYN8</accession>
<dbReference type="Proteomes" id="UP001370348">
    <property type="component" value="Chromosome"/>
</dbReference>
<dbReference type="Gene3D" id="2.120.10.30">
    <property type="entry name" value="TolB, C-terminal domain"/>
    <property type="match status" value="1"/>
</dbReference>
<dbReference type="EMBL" id="CP089984">
    <property type="protein sequence ID" value="WXB15827.1"/>
    <property type="molecule type" value="Genomic_DNA"/>
</dbReference>
<evidence type="ECO:0000313" key="5">
    <source>
        <dbReference type="Proteomes" id="UP001370348"/>
    </source>
</evidence>
<keyword evidence="5" id="KW-1185">Reference proteome</keyword>
<feature type="signal peptide" evidence="2">
    <location>
        <begin position="1"/>
        <end position="19"/>
    </location>
</feature>
<evidence type="ECO:0000256" key="2">
    <source>
        <dbReference type="SAM" id="SignalP"/>
    </source>
</evidence>
<evidence type="ECO:0000313" key="4">
    <source>
        <dbReference type="EMBL" id="WXB15827.1"/>
    </source>
</evidence>
<feature type="region of interest" description="Disordered" evidence="1">
    <location>
        <begin position="26"/>
        <end position="46"/>
    </location>
</feature>
<dbReference type="RefSeq" id="WP_394825461.1">
    <property type="nucleotide sequence ID" value="NZ_CP089984.1"/>
</dbReference>
<evidence type="ECO:0000256" key="1">
    <source>
        <dbReference type="SAM" id="MobiDB-lite"/>
    </source>
</evidence>
<organism evidence="4 5">
    <name type="scientific">Pendulispora albinea</name>
    <dbReference type="NCBI Taxonomy" id="2741071"/>
    <lineage>
        <taxon>Bacteria</taxon>
        <taxon>Pseudomonadati</taxon>
        <taxon>Myxococcota</taxon>
        <taxon>Myxococcia</taxon>
        <taxon>Myxococcales</taxon>
        <taxon>Sorangiineae</taxon>
        <taxon>Pendulisporaceae</taxon>
        <taxon>Pendulispora</taxon>
    </lineage>
</organism>
<dbReference type="InterPro" id="IPR011042">
    <property type="entry name" value="6-blade_b-propeller_TolB-like"/>
</dbReference>
<dbReference type="InterPro" id="IPR012938">
    <property type="entry name" value="Glc/Sorbosone_DH"/>
</dbReference>
<dbReference type="PANTHER" id="PTHR19328">
    <property type="entry name" value="HEDGEHOG-INTERACTING PROTEIN"/>
    <property type="match status" value="1"/>
</dbReference>
<keyword evidence="2" id="KW-0732">Signal</keyword>
<sequence length="757" mass="82312">MRSIVYGFAPVAVALVAFCSIDCSSSSPSPGATGPKGPFGIDTRPTNGTCRAPERGAAGIKLTRVFPNLTFDAPLYMVQAPGDPSKWYVVEQGMDNGPAAGIHVFDNRQDVDSTRDFIRFKPNEIPSGVPSNEAGLLGFAFHPDYANNRTVYLSYTLHSPTSRADMKSVVKRFKRKTVLNELDRGTEETLISEDKRPLEFDQPDIEHKNTSLAFGNDGKLYIGFGDGGEEDGAKGQDIKGYFAKILRIEVDPAGGSTYKVPTDNPWVEHPLGVGELKETWARGFRNPWRFSFDKVTGELWAGDVGDDKYEEVNLIEKGGNYGWRIKEGFDCTKRFPEFKCPDPTLKDPVVAYEHGNGDRGIIGGYVYRGKNIPALVGSYIFSDLSSGRISRMVRDPKTGAASIEDLGMAGFNVSSFGEGLDGELYVIDYIHGRLYRIDPVPFSDPGSAAFPRALSATGCVNPQNPKEPAAGLIPYDINAALWSDGAGKKRWFAIPDGTTIKVAEDGDWDFPNGSVLMKQFSIGDKLVETRLFVRHQDGEWAGYTYEWNDAQTDATLVPAIKTKKVGTQDWTYPGRSHCLQCHTAAAGRTLGPESAQLNMDMLYPGTGRVANQLSTLEHIGMFSAPLGDVSAIAHYAKIDGTESLEVRARSYLHANCAGCHRPEGPSIGPMDLRFAMTAGGAGLCNVEPFGEIGEAGSKLLVPGQPAKSVISRRIHTTDPGLRMPPLASRVVHPEGTRLIDDWITSLTTCPPPPPSTE</sequence>
<gene>
    <name evidence="4" type="ORF">LZC94_00850</name>
</gene>
<proteinExistence type="predicted"/>
<reference evidence="4 5" key="1">
    <citation type="submission" date="2021-12" db="EMBL/GenBank/DDBJ databases">
        <title>Discovery of the Pendulisporaceae a myxobacterial family with distinct sporulation behavior and unique specialized metabolism.</title>
        <authorList>
            <person name="Garcia R."/>
            <person name="Popoff A."/>
            <person name="Bader C.D."/>
            <person name="Loehr J."/>
            <person name="Walesch S."/>
            <person name="Walt C."/>
            <person name="Boldt J."/>
            <person name="Bunk B."/>
            <person name="Haeckl F.J.F.P.J."/>
            <person name="Gunesch A.P."/>
            <person name="Birkelbach J."/>
            <person name="Nuebel U."/>
            <person name="Pietschmann T."/>
            <person name="Bach T."/>
            <person name="Mueller R."/>
        </authorList>
    </citation>
    <scope>NUCLEOTIDE SEQUENCE [LARGE SCALE GENOMIC DNA]</scope>
    <source>
        <strain evidence="4 5">MSr11954</strain>
    </source>
</reference>
<name>A0ABZ2LYN8_9BACT</name>
<dbReference type="SUPFAM" id="SSF50952">
    <property type="entry name" value="Soluble quinoprotein glucose dehydrogenase"/>
    <property type="match status" value="1"/>
</dbReference>
<protein>
    <submittedName>
        <fullName evidence="4">PQQ-dependent sugar dehydrogenase</fullName>
    </submittedName>
</protein>
<feature type="chain" id="PRO_5045428058" evidence="2">
    <location>
        <begin position="20"/>
        <end position="757"/>
    </location>
</feature>
<dbReference type="InterPro" id="IPR011041">
    <property type="entry name" value="Quinoprot_gluc/sorb_DH_b-prop"/>
</dbReference>
<evidence type="ECO:0000259" key="3">
    <source>
        <dbReference type="Pfam" id="PF07995"/>
    </source>
</evidence>
<dbReference type="Pfam" id="PF07995">
    <property type="entry name" value="GSDH"/>
    <property type="match status" value="1"/>
</dbReference>